<keyword evidence="1" id="KW-0812">Transmembrane</keyword>
<dbReference type="STRING" id="1184609.KILIM_010_00490"/>
<feature type="transmembrane region" description="Helical" evidence="1">
    <location>
        <begin position="254"/>
        <end position="272"/>
    </location>
</feature>
<evidence type="ECO:0000256" key="1">
    <source>
        <dbReference type="SAM" id="Phobius"/>
    </source>
</evidence>
<accession>K6VEU9</accession>
<feature type="transmembrane region" description="Helical" evidence="1">
    <location>
        <begin position="278"/>
        <end position="295"/>
    </location>
</feature>
<dbReference type="PANTHER" id="PTHR41983:SF2">
    <property type="entry name" value="SHORT-CHAIN FATTY ACID TRANSPORTER-RELATED"/>
    <property type="match status" value="1"/>
</dbReference>
<feature type="transmembrane region" description="Helical" evidence="1">
    <location>
        <begin position="345"/>
        <end position="366"/>
    </location>
</feature>
<dbReference type="Proteomes" id="UP000008366">
    <property type="component" value="Unassembled WGS sequence"/>
</dbReference>
<reference evidence="2 3" key="1">
    <citation type="submission" date="2012-08" db="EMBL/GenBank/DDBJ databases">
        <title>Whole genome shotgun sequence of Kineosphaera limosa NBRC 100340.</title>
        <authorList>
            <person name="Yoshida I."/>
            <person name="Isaki S."/>
            <person name="Hosoyama A."/>
            <person name="Tsuchikane K."/>
            <person name="Katsumata H."/>
            <person name="Ando Y."/>
            <person name="Ohji S."/>
            <person name="Hamada M."/>
            <person name="Tamura T."/>
            <person name="Yamazoe A."/>
            <person name="Yamazaki S."/>
            <person name="Fujita N."/>
        </authorList>
    </citation>
    <scope>NUCLEOTIDE SEQUENCE [LARGE SCALE GENOMIC DNA]</scope>
    <source>
        <strain evidence="2 3">NBRC 100340</strain>
    </source>
</reference>
<feature type="transmembrane region" description="Helical" evidence="1">
    <location>
        <begin position="53"/>
        <end position="75"/>
    </location>
</feature>
<organism evidence="2 3">
    <name type="scientific">Kineosphaera limosa NBRC 100340</name>
    <dbReference type="NCBI Taxonomy" id="1184609"/>
    <lineage>
        <taxon>Bacteria</taxon>
        <taxon>Bacillati</taxon>
        <taxon>Actinomycetota</taxon>
        <taxon>Actinomycetes</taxon>
        <taxon>Micrococcales</taxon>
        <taxon>Dermatophilaceae</taxon>
        <taxon>Kineosphaera</taxon>
    </lineage>
</organism>
<dbReference type="GO" id="GO:0005886">
    <property type="term" value="C:plasma membrane"/>
    <property type="evidence" value="ECO:0007669"/>
    <property type="project" value="TreeGrafter"/>
</dbReference>
<proteinExistence type="predicted"/>
<evidence type="ECO:0000313" key="2">
    <source>
        <dbReference type="EMBL" id="GAB94718.1"/>
    </source>
</evidence>
<dbReference type="eggNOG" id="COG2031">
    <property type="taxonomic scope" value="Bacteria"/>
</dbReference>
<feature type="transmembrane region" description="Helical" evidence="1">
    <location>
        <begin position="315"/>
        <end position="339"/>
    </location>
</feature>
<evidence type="ECO:0000313" key="3">
    <source>
        <dbReference type="Proteomes" id="UP000008366"/>
    </source>
</evidence>
<keyword evidence="1" id="KW-1133">Transmembrane helix</keyword>
<dbReference type="InterPro" id="IPR006160">
    <property type="entry name" value="SCFA_transpt_AtoE"/>
</dbReference>
<gene>
    <name evidence="2" type="ORF">KILIM_010_00490</name>
</gene>
<dbReference type="EMBL" id="BAHD01000010">
    <property type="protein sequence ID" value="GAB94718.1"/>
    <property type="molecule type" value="Genomic_DNA"/>
</dbReference>
<dbReference type="AlphaFoldDB" id="K6VEU9"/>
<comment type="caution">
    <text evidence="2">The sequence shown here is derived from an EMBL/GenBank/DDBJ whole genome shotgun (WGS) entry which is preliminary data.</text>
</comment>
<feature type="transmembrane region" description="Helical" evidence="1">
    <location>
        <begin position="188"/>
        <end position="210"/>
    </location>
</feature>
<feature type="transmembrane region" description="Helical" evidence="1">
    <location>
        <begin position="427"/>
        <end position="451"/>
    </location>
</feature>
<dbReference type="OrthoDB" id="9342495at2"/>
<feature type="transmembrane region" description="Helical" evidence="1">
    <location>
        <begin position="20"/>
        <end position="41"/>
    </location>
</feature>
<sequence>MLATLTRPLTRAVERYLPGSLVFAVVLTFVVALMALAWTDAGPLQIVTEWGDGLTGLLAFMTQMALVLMLGHVLANTRPVRRVLDRLAAVPRSAPMAYVFVTVCAALASLLSWGLGLVVAALLSIEVARACRERGIKVHYPLLVAAGYSGFAVWHMGYSGSGPLTSATPGSFVEEQTGFIIPVTQTIFAWWNLLGIVVAIVVIAATVWAIRPRSGETIIELPEGAQLSEGGEADPAAGAGGEPTPADRVDNSRAITLVIGVVFVIYLVTYFAQNGFALTLDIVNWTFLCLILLLVGSPRELAGLVANAARNVGEILLQFPLYAGILGMMTGTGLVAVFSNFFVQIATPATLGLWAFLAGGIINIFVPSGGGQFAVQAPIFLDAAKQLGVEPGIVVMGIAYGDQWTNLIQPFWALPLLAIANLRVRDVMGYTSIVLITSGLVFGGTMLLAGLTS</sequence>
<dbReference type="Pfam" id="PF02667">
    <property type="entry name" value="SCFA_trans"/>
    <property type="match status" value="1"/>
</dbReference>
<name>K6VEU9_9MICO</name>
<keyword evidence="3" id="KW-1185">Reference proteome</keyword>
<keyword evidence="1" id="KW-0472">Membrane</keyword>
<feature type="transmembrane region" description="Helical" evidence="1">
    <location>
        <begin position="95"/>
        <end position="128"/>
    </location>
</feature>
<protein>
    <submittedName>
        <fullName evidence="2">Putative short-chain fatty acid transporter</fullName>
    </submittedName>
</protein>
<dbReference type="RefSeq" id="WP_006591250.1">
    <property type="nucleotide sequence ID" value="NZ_BAHD01000010.1"/>
</dbReference>
<dbReference type="PANTHER" id="PTHR41983">
    <property type="entry name" value="SHORT-CHAIN FATTY ACID TRANSPORTER-RELATED"/>
    <property type="match status" value="1"/>
</dbReference>